<reference evidence="2" key="2">
    <citation type="submission" date="2023-10" db="EMBL/GenBank/DDBJ databases">
        <authorList>
            <person name="Khurajog B."/>
        </authorList>
    </citation>
    <scope>NUCLEOTIDE SEQUENCE</scope>
    <source>
        <strain evidence="2">BF9</strain>
    </source>
</reference>
<gene>
    <name evidence="2" type="ORF">R0G89_01735</name>
</gene>
<comment type="caution">
    <text evidence="2">The sequence shown here is derived from an EMBL/GenBank/DDBJ whole genome shotgun (WGS) entry which is preliminary data.</text>
</comment>
<accession>A0AAP3U220</accession>
<dbReference type="AlphaFoldDB" id="A0AAP3U220"/>
<keyword evidence="1" id="KW-0812">Transmembrane</keyword>
<feature type="transmembrane region" description="Helical" evidence="1">
    <location>
        <begin position="202"/>
        <end position="224"/>
    </location>
</feature>
<sequence length="232" mass="26402">MLFMILTVMAILSSKSKTGEIDGLSFIQTDIYNLWATALLPIMVVILVSLDQFQGRQAHELQRYYANDWSINKLYLAKLIKFWALILLAQLEVCLVTMLSNLLTTGHVTQIGTLLGVSMLIWLGALPLISINAFLLQYANPVIASILNVGLVIMSVLLRNVFSPFFAFNPWNYSLRTIALLRINPNNTILDKNSWMAHDLSFIWYIIVAVLGWLLVDYLVVTLIGKQRWQKR</sequence>
<keyword evidence="1" id="KW-0472">Membrane</keyword>
<feature type="transmembrane region" description="Helical" evidence="1">
    <location>
        <begin position="32"/>
        <end position="50"/>
    </location>
</feature>
<dbReference type="RefSeq" id="WP_036685065.1">
    <property type="nucleotide sequence ID" value="NZ_CP035154.1"/>
</dbReference>
<proteinExistence type="predicted"/>
<feature type="transmembrane region" description="Helical" evidence="1">
    <location>
        <begin position="82"/>
        <end position="103"/>
    </location>
</feature>
<dbReference type="Proteomes" id="UP001280897">
    <property type="component" value="Unassembled WGS sequence"/>
</dbReference>
<feature type="transmembrane region" description="Helical" evidence="1">
    <location>
        <begin position="142"/>
        <end position="162"/>
    </location>
</feature>
<evidence type="ECO:0000313" key="3">
    <source>
        <dbReference type="Proteomes" id="UP001280897"/>
    </source>
</evidence>
<name>A0AAP3U220_PEDAC</name>
<organism evidence="2 3">
    <name type="scientific">Pediococcus acidilactici</name>
    <dbReference type="NCBI Taxonomy" id="1254"/>
    <lineage>
        <taxon>Bacteria</taxon>
        <taxon>Bacillati</taxon>
        <taxon>Bacillota</taxon>
        <taxon>Bacilli</taxon>
        <taxon>Lactobacillales</taxon>
        <taxon>Lactobacillaceae</taxon>
        <taxon>Pediococcus</taxon>
        <taxon>Pediococcus acidilactici group</taxon>
    </lineage>
</organism>
<keyword evidence="1" id="KW-1133">Transmembrane helix</keyword>
<evidence type="ECO:0008006" key="4">
    <source>
        <dbReference type="Google" id="ProtNLM"/>
    </source>
</evidence>
<dbReference type="EMBL" id="JAWJAV010000001">
    <property type="protein sequence ID" value="MDV2620456.1"/>
    <property type="molecule type" value="Genomic_DNA"/>
</dbReference>
<evidence type="ECO:0000256" key="1">
    <source>
        <dbReference type="SAM" id="Phobius"/>
    </source>
</evidence>
<dbReference type="GeneID" id="57365952"/>
<feature type="transmembrane region" description="Helical" evidence="1">
    <location>
        <begin position="115"/>
        <end position="135"/>
    </location>
</feature>
<protein>
    <recommendedName>
        <fullName evidence="4">Lantibiotic ABC transporter permease</fullName>
    </recommendedName>
</protein>
<evidence type="ECO:0000313" key="2">
    <source>
        <dbReference type="EMBL" id="MDV2620456.1"/>
    </source>
</evidence>
<reference evidence="2" key="1">
    <citation type="journal article" date="2023" name="PeerJ">
        <title>Selection and evaluation of lactic acid bacteria from chicken feces in Thailand as potential probiotics.</title>
        <authorList>
            <person name="Khurajog B."/>
            <person name="Disastra Y."/>
            <person name="Lawwyne L.D."/>
            <person name="Sirichokchatchawan W."/>
            <person name="Niyomtham W."/>
            <person name="Yindee J."/>
            <person name="Hampson D.J."/>
            <person name="Prapasarakul N."/>
        </authorList>
    </citation>
    <scope>NUCLEOTIDE SEQUENCE</scope>
    <source>
        <strain evidence="2">BF9</strain>
    </source>
</reference>